<dbReference type="OrthoDB" id="687590at2759"/>
<evidence type="ECO:0000256" key="1">
    <source>
        <dbReference type="ARBA" id="ARBA00004123"/>
    </source>
</evidence>
<evidence type="ECO:0000256" key="10">
    <source>
        <dbReference type="SAM" id="MobiDB-lite"/>
    </source>
</evidence>
<evidence type="ECO:0000256" key="8">
    <source>
        <dbReference type="PROSITE-ProRule" id="PRU00024"/>
    </source>
</evidence>
<keyword evidence="14" id="KW-1185">Reference proteome</keyword>
<dbReference type="InterPro" id="IPR049808">
    <property type="entry name" value="CONSTANS-like_Bbox1"/>
</dbReference>
<proteinExistence type="inferred from homology"/>
<gene>
    <name evidence="13" type="ORF">NCGR_LOCUS32605</name>
</gene>
<feature type="compositionally biased region" description="Basic and acidic residues" evidence="10">
    <location>
        <begin position="500"/>
        <end position="513"/>
    </location>
</feature>
<evidence type="ECO:0000256" key="5">
    <source>
        <dbReference type="ARBA" id="ARBA00022771"/>
    </source>
</evidence>
<evidence type="ECO:0000313" key="13">
    <source>
        <dbReference type="EMBL" id="CAD6248476.1"/>
    </source>
</evidence>
<keyword evidence="6" id="KW-0862">Zinc</keyword>
<feature type="compositionally biased region" description="Basic residues" evidence="10">
    <location>
        <begin position="445"/>
        <end position="455"/>
    </location>
</feature>
<comment type="similarity">
    <text evidence="2">Belongs to the CONSTANS family.</text>
</comment>
<keyword evidence="3" id="KW-0479">Metal-binding</keyword>
<evidence type="ECO:0000259" key="11">
    <source>
        <dbReference type="PROSITE" id="PS50119"/>
    </source>
</evidence>
<comment type="caution">
    <text evidence="13">The sequence shown here is derived from an EMBL/GenBank/DDBJ whole genome shotgun (WGS) entry which is preliminary data.</text>
</comment>
<dbReference type="PANTHER" id="PTHR31717:SF130">
    <property type="entry name" value="OS06G0103000 PROTEIN"/>
    <property type="match status" value="1"/>
</dbReference>
<feature type="region of interest" description="Disordered" evidence="10">
    <location>
        <begin position="405"/>
        <end position="513"/>
    </location>
</feature>
<dbReference type="CDD" id="cd19821">
    <property type="entry name" value="Bbox1_BBX-like"/>
    <property type="match status" value="1"/>
</dbReference>
<evidence type="ECO:0000256" key="9">
    <source>
        <dbReference type="PROSITE-ProRule" id="PRU00357"/>
    </source>
</evidence>
<feature type="compositionally biased region" description="Low complexity" evidence="10">
    <location>
        <begin position="405"/>
        <end position="425"/>
    </location>
</feature>
<comment type="subcellular location">
    <subcellularLocation>
        <location evidence="1 9">Nucleus</location>
    </subcellularLocation>
</comment>
<feature type="region of interest" description="Disordered" evidence="10">
    <location>
        <begin position="271"/>
        <end position="293"/>
    </location>
</feature>
<keyword evidence="5 8" id="KW-0863">Zinc-finger</keyword>
<feature type="domain" description="B box-type" evidence="11">
    <location>
        <begin position="11"/>
        <end position="51"/>
    </location>
</feature>
<organism evidence="13 14">
    <name type="scientific">Miscanthus lutarioriparius</name>
    <dbReference type="NCBI Taxonomy" id="422564"/>
    <lineage>
        <taxon>Eukaryota</taxon>
        <taxon>Viridiplantae</taxon>
        <taxon>Streptophyta</taxon>
        <taxon>Embryophyta</taxon>
        <taxon>Tracheophyta</taxon>
        <taxon>Spermatophyta</taxon>
        <taxon>Magnoliopsida</taxon>
        <taxon>Liliopsida</taxon>
        <taxon>Poales</taxon>
        <taxon>Poaceae</taxon>
        <taxon>PACMAD clade</taxon>
        <taxon>Panicoideae</taxon>
        <taxon>Andropogonodae</taxon>
        <taxon>Andropogoneae</taxon>
        <taxon>Saccharinae</taxon>
        <taxon>Miscanthus</taxon>
    </lineage>
</organism>
<evidence type="ECO:0000256" key="7">
    <source>
        <dbReference type="ARBA" id="ARBA00023242"/>
    </source>
</evidence>
<dbReference type="GO" id="GO:0008270">
    <property type="term" value="F:zinc ion binding"/>
    <property type="evidence" value="ECO:0007669"/>
    <property type="project" value="UniProtKB-KW"/>
</dbReference>
<sequence length="513" mass="54956">MAPDDGGGVPCDYCAAQRALLHCAQHGARLCLLCDVPVHAATAGAHERAPLCEGCHAAAAAARCAVHRAFLCAHCTRAAGCDAEGHAWSPTRSYTGFPDPADLARILYIDAPRGEVPPPLTPPPPPQKPPDTWVPDLLNVELKPTDLPGSSRSCDEQRIMMNELPSSSLIETGGNFQKQAVAGDGAAAVADGVPAAAAALPTGGGEGDAGLFTQDYPDWYNNLPEDPAGAGGLLDDFNFVDDWSLTAPLVNSLIDEPEAAWWSSSSGYDADPQPLNPSSSYSSETVTRSSTDHAMESLTGNNAAFRLRNSVMSTAANTSTSMTPYQLDLLTPVHQQLSLQQGKTPNPDWLLRPPHQLPPQPCKFFNSGLPMWPSDEFPSRHLGIDEHLAPAALGSTTVLHQDQDAPLQQQAASSVPVPVPVQGSSRDMEARTKLQEKREEAKQRYKDKRKNRRFGKQIMYVSRKARADTRNRVKGRFAKASTSGSGGHGDDYLSTQHGHGHGDRNGDDHPTHS</sequence>
<dbReference type="GO" id="GO:0006355">
    <property type="term" value="P:regulation of DNA-templated transcription"/>
    <property type="evidence" value="ECO:0007669"/>
    <property type="project" value="UniProtKB-ARBA"/>
</dbReference>
<evidence type="ECO:0000256" key="3">
    <source>
        <dbReference type="ARBA" id="ARBA00022723"/>
    </source>
</evidence>
<accession>A0A811PV42</accession>
<evidence type="ECO:0000256" key="2">
    <source>
        <dbReference type="ARBA" id="ARBA00010024"/>
    </source>
</evidence>
<protein>
    <submittedName>
        <fullName evidence="13">Uncharacterized protein</fullName>
    </submittedName>
</protein>
<keyword evidence="4" id="KW-0677">Repeat</keyword>
<dbReference type="Proteomes" id="UP000604825">
    <property type="component" value="Unassembled WGS sequence"/>
</dbReference>
<keyword evidence="7 9" id="KW-0539">Nucleus</keyword>
<dbReference type="GO" id="GO:0005634">
    <property type="term" value="C:nucleus"/>
    <property type="evidence" value="ECO:0007669"/>
    <property type="project" value="UniProtKB-SubCell"/>
</dbReference>
<evidence type="ECO:0000256" key="6">
    <source>
        <dbReference type="ARBA" id="ARBA00022833"/>
    </source>
</evidence>
<dbReference type="PROSITE" id="PS51017">
    <property type="entry name" value="CCT"/>
    <property type="match status" value="1"/>
</dbReference>
<dbReference type="PROSITE" id="PS50119">
    <property type="entry name" value="ZF_BBOX"/>
    <property type="match status" value="1"/>
</dbReference>
<reference evidence="13" key="1">
    <citation type="submission" date="2020-10" db="EMBL/GenBank/DDBJ databases">
        <authorList>
            <person name="Han B."/>
            <person name="Lu T."/>
            <person name="Zhao Q."/>
            <person name="Huang X."/>
            <person name="Zhao Y."/>
        </authorList>
    </citation>
    <scope>NUCLEOTIDE SEQUENCE</scope>
</reference>
<evidence type="ECO:0000259" key="12">
    <source>
        <dbReference type="PROSITE" id="PS51017"/>
    </source>
</evidence>
<dbReference type="PANTHER" id="PTHR31717">
    <property type="entry name" value="ZINC FINGER PROTEIN CONSTANS-LIKE 10"/>
    <property type="match status" value="1"/>
</dbReference>
<dbReference type="InterPro" id="IPR010402">
    <property type="entry name" value="CCT_domain"/>
</dbReference>
<dbReference type="SMART" id="SM00336">
    <property type="entry name" value="BBOX"/>
    <property type="match status" value="1"/>
</dbReference>
<dbReference type="Pfam" id="PF06203">
    <property type="entry name" value="CCT"/>
    <property type="match status" value="1"/>
</dbReference>
<dbReference type="EMBL" id="CAJGYO010000007">
    <property type="protein sequence ID" value="CAD6248476.1"/>
    <property type="molecule type" value="Genomic_DNA"/>
</dbReference>
<evidence type="ECO:0000313" key="14">
    <source>
        <dbReference type="Proteomes" id="UP000604825"/>
    </source>
</evidence>
<dbReference type="AlphaFoldDB" id="A0A811PV42"/>
<feature type="compositionally biased region" description="Basic and acidic residues" evidence="10">
    <location>
        <begin position="426"/>
        <end position="444"/>
    </location>
</feature>
<evidence type="ECO:0000256" key="4">
    <source>
        <dbReference type="ARBA" id="ARBA00022737"/>
    </source>
</evidence>
<feature type="compositionally biased region" description="Low complexity" evidence="10">
    <location>
        <begin position="278"/>
        <end position="289"/>
    </location>
</feature>
<feature type="domain" description="CCT" evidence="12">
    <location>
        <begin position="438"/>
        <end position="480"/>
    </location>
</feature>
<name>A0A811PV42_9POAL</name>
<dbReference type="InterPro" id="IPR000315">
    <property type="entry name" value="Znf_B-box"/>
</dbReference>